<gene>
    <name evidence="1" type="ORF">QE412_001700</name>
</gene>
<evidence type="ECO:0000313" key="1">
    <source>
        <dbReference type="EMBL" id="MDQ1123127.1"/>
    </source>
</evidence>
<sequence>MSLPAHIAAAIAHAFRACMHSSMASTLRRL</sequence>
<proteinExistence type="predicted"/>
<accession>A0ABU0TTZ5</accession>
<dbReference type="EMBL" id="JAUTBF010000001">
    <property type="protein sequence ID" value="MDQ1123127.1"/>
    <property type="molecule type" value="Genomic_DNA"/>
</dbReference>
<name>A0ABU0TTZ5_MICTR</name>
<keyword evidence="2" id="KW-1185">Reference proteome</keyword>
<comment type="caution">
    <text evidence="1">The sequence shown here is derived from an EMBL/GenBank/DDBJ whole genome shotgun (WGS) entry which is preliminary data.</text>
</comment>
<dbReference type="Proteomes" id="UP001226691">
    <property type="component" value="Unassembled WGS sequence"/>
</dbReference>
<protein>
    <submittedName>
        <fullName evidence="1">Uncharacterized protein</fullName>
    </submittedName>
</protein>
<reference evidence="1 2" key="1">
    <citation type="submission" date="2023-07" db="EMBL/GenBank/DDBJ databases">
        <title>Functional and genomic diversity of the sorghum phyllosphere microbiome.</title>
        <authorList>
            <person name="Shade A."/>
        </authorList>
    </citation>
    <scope>NUCLEOTIDE SEQUENCE [LARGE SCALE GENOMIC DNA]</scope>
    <source>
        <strain evidence="1 2">SORGH_AS_1207</strain>
    </source>
</reference>
<evidence type="ECO:0000313" key="2">
    <source>
        <dbReference type="Proteomes" id="UP001226691"/>
    </source>
</evidence>
<organism evidence="1 2">
    <name type="scientific">Microbacterium trichothecenolyticum</name>
    <name type="common">Aureobacterium trichothecenolyticum</name>
    <dbReference type="NCBI Taxonomy" id="69370"/>
    <lineage>
        <taxon>Bacteria</taxon>
        <taxon>Bacillati</taxon>
        <taxon>Actinomycetota</taxon>
        <taxon>Actinomycetes</taxon>
        <taxon>Micrococcales</taxon>
        <taxon>Microbacteriaceae</taxon>
        <taxon>Microbacterium</taxon>
    </lineage>
</organism>